<dbReference type="AlphaFoldDB" id="A0A0J0XCB7"/>
<feature type="region of interest" description="Disordered" evidence="1">
    <location>
        <begin position="1"/>
        <end position="77"/>
    </location>
</feature>
<feature type="region of interest" description="Disordered" evidence="1">
    <location>
        <begin position="148"/>
        <end position="198"/>
    </location>
</feature>
<name>A0A0J0XCB7_9TREE</name>
<accession>A0A0J0XCB7</accession>
<reference evidence="2 3" key="1">
    <citation type="submission" date="2015-03" db="EMBL/GenBank/DDBJ databases">
        <title>Genomics and transcriptomics of the oil-accumulating basidiomycete yeast T. oleaginosus allow insights into substrate utilization and the diverse evolutionary trajectories of mating systems in fungi.</title>
        <authorList>
            <consortium name="DOE Joint Genome Institute"/>
            <person name="Kourist R."/>
            <person name="Kracht O."/>
            <person name="Bracharz F."/>
            <person name="Lipzen A."/>
            <person name="Nolan M."/>
            <person name="Ohm R."/>
            <person name="Grigoriev I."/>
            <person name="Sun S."/>
            <person name="Heitman J."/>
            <person name="Bruck T."/>
            <person name="Nowrousian M."/>
        </authorList>
    </citation>
    <scope>NUCLEOTIDE SEQUENCE [LARGE SCALE GENOMIC DNA]</scope>
    <source>
        <strain evidence="2 3">IBC0246</strain>
    </source>
</reference>
<sequence>MSPPHPSTEFPTPRVSGEECPPPPPRLSRAEDPKGENPDITPGSLPIPAPNIRLPVVPRRSSSLRRPVPKRTSSLPSARDVYPALALPFSVAPVSVGPVSVAPVPASAAPATPLCSASPVAVSVLDLSVSTMCRDLDTISETHVDNTLSVPDAAGASGASIKSHASVDSVESRLTAPSDSDSGTSGRSTPVETKDEEPWAQQFYPSVAAYEAARARGARMPRCDGCALTRGRSINEDGSNVVCVDTQCPNFAGFHVPKRRMSIITLQYEVYKKLPRYSQQYS</sequence>
<feature type="compositionally biased region" description="Basic and acidic residues" evidence="1">
    <location>
        <begin position="28"/>
        <end position="37"/>
    </location>
</feature>
<dbReference type="EMBL" id="KQ087289">
    <property type="protein sequence ID" value="KLT38692.1"/>
    <property type="molecule type" value="Genomic_DNA"/>
</dbReference>
<gene>
    <name evidence="2" type="ORF">CC85DRAFT_305745</name>
</gene>
<dbReference type="Proteomes" id="UP000053611">
    <property type="component" value="Unassembled WGS sequence"/>
</dbReference>
<evidence type="ECO:0000256" key="1">
    <source>
        <dbReference type="SAM" id="MobiDB-lite"/>
    </source>
</evidence>
<dbReference type="RefSeq" id="XP_018275183.1">
    <property type="nucleotide sequence ID" value="XM_018425638.1"/>
</dbReference>
<dbReference type="GeneID" id="28986241"/>
<organism evidence="2 3">
    <name type="scientific">Cutaneotrichosporon oleaginosum</name>
    <dbReference type="NCBI Taxonomy" id="879819"/>
    <lineage>
        <taxon>Eukaryota</taxon>
        <taxon>Fungi</taxon>
        <taxon>Dikarya</taxon>
        <taxon>Basidiomycota</taxon>
        <taxon>Agaricomycotina</taxon>
        <taxon>Tremellomycetes</taxon>
        <taxon>Trichosporonales</taxon>
        <taxon>Trichosporonaceae</taxon>
        <taxon>Cutaneotrichosporon</taxon>
    </lineage>
</organism>
<proteinExistence type="predicted"/>
<keyword evidence="3" id="KW-1185">Reference proteome</keyword>
<protein>
    <submittedName>
        <fullName evidence="2">Uncharacterized protein</fullName>
    </submittedName>
</protein>
<evidence type="ECO:0000313" key="2">
    <source>
        <dbReference type="EMBL" id="KLT38692.1"/>
    </source>
</evidence>
<feature type="compositionally biased region" description="Low complexity" evidence="1">
    <location>
        <begin position="177"/>
        <end position="190"/>
    </location>
</feature>
<feature type="compositionally biased region" description="Low complexity" evidence="1">
    <location>
        <begin position="53"/>
        <end position="66"/>
    </location>
</feature>
<evidence type="ECO:0000313" key="3">
    <source>
        <dbReference type="Proteomes" id="UP000053611"/>
    </source>
</evidence>